<comment type="caution">
    <text evidence="4">The sequence shown here is derived from an EMBL/GenBank/DDBJ whole genome shotgun (WGS) entry which is preliminary data.</text>
</comment>
<keyword evidence="5" id="KW-1185">Reference proteome</keyword>
<proteinExistence type="predicted"/>
<feature type="chain" id="PRO_5047443072" evidence="2">
    <location>
        <begin position="23"/>
        <end position="430"/>
    </location>
</feature>
<protein>
    <submittedName>
        <fullName evidence="4">Fungal transcription factor</fullName>
    </submittedName>
</protein>
<evidence type="ECO:0000259" key="3">
    <source>
        <dbReference type="Pfam" id="PF23584"/>
    </source>
</evidence>
<accession>A0ABR2JG22</accession>
<evidence type="ECO:0000256" key="2">
    <source>
        <dbReference type="SAM" id="SignalP"/>
    </source>
</evidence>
<name>A0ABR2JG22_9PEZI</name>
<evidence type="ECO:0000313" key="5">
    <source>
        <dbReference type="Proteomes" id="UP001390339"/>
    </source>
</evidence>
<evidence type="ECO:0000313" key="4">
    <source>
        <dbReference type="EMBL" id="KAK8876735.1"/>
    </source>
</evidence>
<dbReference type="Proteomes" id="UP001390339">
    <property type="component" value="Unassembled WGS sequence"/>
</dbReference>
<keyword evidence="2" id="KW-0732">Signal</keyword>
<feature type="domain" description="DUF7136" evidence="3">
    <location>
        <begin position="30"/>
        <end position="141"/>
    </location>
</feature>
<sequence>MTPVFALWAWVLLLLHQTGATAADPPSLGNTIEADLIFPHPNGRYPASRDGVPIVVGIQNAAVASRFGFKLRWQVLEAQWRNGEMSVGVGGGEKGVPEGEGAWATADWSTSAAVTKHLPPGNYTLSWGLGVTPYCEFGEKPTNATYELGRWLVKGELKFTMVGTNGTDVPSPPLSLLPGRKRNNLNKSLGKEGGVGNEGDNESCPSLMGVVNFASTALWDRPALVQTLPAGVWGGPDWTRTFEPTTVACAVTAPPTLTPGPCRATVDAGIESSVFEYMGWPLSSSRMTPLKNTTTTAPVPKLTARPKPKTTTSSKTSMSSKAAGSSSLKATSSSAPTMSPSITSKATTTSTPTTGSSITKPNEATETRIMTATERKGMDNNNMLISPTDTAADPASFPGFINSGVSLSSLIGHRRLMLGYAVLALLSLSV</sequence>
<dbReference type="Pfam" id="PF23584">
    <property type="entry name" value="DUF7136"/>
    <property type="match status" value="1"/>
</dbReference>
<feature type="compositionally biased region" description="Low complexity" evidence="1">
    <location>
        <begin position="303"/>
        <end position="360"/>
    </location>
</feature>
<gene>
    <name evidence="4" type="ORF">PGQ11_001681</name>
</gene>
<reference evidence="4 5" key="1">
    <citation type="journal article" date="2024" name="IMA Fungus">
        <title>Apiospora arundinis, a panoply of carbohydrate-active enzymes and secondary metabolites.</title>
        <authorList>
            <person name="Sorensen T."/>
            <person name="Petersen C."/>
            <person name="Muurmann A.T."/>
            <person name="Christiansen J.V."/>
            <person name="Brundto M.L."/>
            <person name="Overgaard C.K."/>
            <person name="Boysen A.T."/>
            <person name="Wollenberg R.D."/>
            <person name="Larsen T.O."/>
            <person name="Sorensen J.L."/>
            <person name="Nielsen K.L."/>
            <person name="Sondergaard T.E."/>
        </authorList>
    </citation>
    <scope>NUCLEOTIDE SEQUENCE [LARGE SCALE GENOMIC DNA]</scope>
    <source>
        <strain evidence="4 5">AAU 773</strain>
    </source>
</reference>
<feature type="signal peptide" evidence="2">
    <location>
        <begin position="1"/>
        <end position="22"/>
    </location>
</feature>
<feature type="compositionally biased region" description="Polar residues" evidence="1">
    <location>
        <begin position="285"/>
        <end position="297"/>
    </location>
</feature>
<evidence type="ECO:0000256" key="1">
    <source>
        <dbReference type="SAM" id="MobiDB-lite"/>
    </source>
</evidence>
<feature type="region of interest" description="Disordered" evidence="1">
    <location>
        <begin position="285"/>
        <end position="366"/>
    </location>
</feature>
<organism evidence="4 5">
    <name type="scientific">Apiospora arundinis</name>
    <dbReference type="NCBI Taxonomy" id="335852"/>
    <lineage>
        <taxon>Eukaryota</taxon>
        <taxon>Fungi</taxon>
        <taxon>Dikarya</taxon>
        <taxon>Ascomycota</taxon>
        <taxon>Pezizomycotina</taxon>
        <taxon>Sordariomycetes</taxon>
        <taxon>Xylariomycetidae</taxon>
        <taxon>Amphisphaeriales</taxon>
        <taxon>Apiosporaceae</taxon>
        <taxon>Apiospora</taxon>
    </lineage>
</organism>
<dbReference type="EMBL" id="JAPCWZ010000002">
    <property type="protein sequence ID" value="KAK8876735.1"/>
    <property type="molecule type" value="Genomic_DNA"/>
</dbReference>
<dbReference type="InterPro" id="IPR055560">
    <property type="entry name" value="DUF7136"/>
</dbReference>